<evidence type="ECO:0000313" key="1">
    <source>
        <dbReference type="EMBL" id="MBG9986969.1"/>
    </source>
</evidence>
<dbReference type="Proteomes" id="UP000721415">
    <property type="component" value="Unassembled WGS sequence"/>
</dbReference>
<sequence length="158" mass="18005">MCSHCIINQLAVVKGEKRAAGAFPFVKILIDKGIGIIQMPCPEMNELGPDRLPMSYEDYNQIQGYRERCQIWLSPIFKQIQQYLAQGDHFIGIIGIHQSPNCSISNQRGVYMEIIFEWLKTQGLEVPFIEVPTDYCEGDEGKFSNEIETFIKGGKNEK</sequence>
<comment type="caution">
    <text evidence="1">The sequence shown here is derived from an EMBL/GenBank/DDBJ whole genome shotgun (WGS) entry which is preliminary data.</text>
</comment>
<keyword evidence="2" id="KW-1185">Reference proteome</keyword>
<proteinExistence type="predicted"/>
<dbReference type="RefSeq" id="WP_197115885.1">
    <property type="nucleotide sequence ID" value="NZ_JACBXQ010000005.1"/>
</dbReference>
<evidence type="ECO:0008006" key="3">
    <source>
        <dbReference type="Google" id="ProtNLM"/>
    </source>
</evidence>
<dbReference type="InterPro" id="IPR054648">
    <property type="entry name" value="TudS-rel"/>
</dbReference>
<dbReference type="EMBL" id="JACBXQ010000005">
    <property type="protein sequence ID" value="MBG9986969.1"/>
    <property type="molecule type" value="Genomic_DNA"/>
</dbReference>
<organism evidence="1 2">
    <name type="scientific">Facklamia lactis</name>
    <dbReference type="NCBI Taxonomy" id="2749967"/>
    <lineage>
        <taxon>Bacteria</taxon>
        <taxon>Bacillati</taxon>
        <taxon>Bacillota</taxon>
        <taxon>Bacilli</taxon>
        <taxon>Lactobacillales</taxon>
        <taxon>Aerococcaceae</taxon>
        <taxon>Facklamia</taxon>
    </lineage>
</organism>
<gene>
    <name evidence="1" type="ORF">HZY91_08715</name>
</gene>
<name>A0ABS0LS55_9LACT</name>
<reference evidence="1 2" key="1">
    <citation type="submission" date="2020-07" db="EMBL/GenBank/DDBJ databases">
        <title>Facklamia lactis sp. nov., isolated from raw milk.</title>
        <authorList>
            <person name="Doll E.V."/>
            <person name="Huptas C."/>
            <person name="Staib L."/>
            <person name="Wenning M."/>
            <person name="Scherer S."/>
        </authorList>
    </citation>
    <scope>NUCLEOTIDE SEQUENCE [LARGE SCALE GENOMIC DNA]</scope>
    <source>
        <strain evidence="1 2">DSM 111018</strain>
    </source>
</reference>
<evidence type="ECO:0000313" key="2">
    <source>
        <dbReference type="Proteomes" id="UP000721415"/>
    </source>
</evidence>
<protein>
    <recommendedName>
        <fullName evidence="3">DUF523 domain-containing protein</fullName>
    </recommendedName>
</protein>
<accession>A0ABS0LS55</accession>
<dbReference type="NCBIfam" id="NF045597">
    <property type="entry name" value="TudS_rel_CD3072"/>
    <property type="match status" value="1"/>
</dbReference>